<dbReference type="AlphaFoldDB" id="A0A5M3PMN7"/>
<dbReference type="Gene3D" id="2.40.50.230">
    <property type="entry name" value="Gp5 N-terminal domain"/>
    <property type="match status" value="1"/>
</dbReference>
<dbReference type="NCBIfam" id="TIGR03361">
    <property type="entry name" value="VI_Rhs_Vgr"/>
    <property type="match status" value="1"/>
</dbReference>
<feature type="domain" description="Gp5/Type VI secretion system Vgr C-terminal trimerisation" evidence="3">
    <location>
        <begin position="471"/>
        <end position="577"/>
    </location>
</feature>
<dbReference type="SUPFAM" id="SSF69279">
    <property type="entry name" value="Phage tail proteins"/>
    <property type="match status" value="2"/>
</dbReference>
<dbReference type="Pfam" id="PF05954">
    <property type="entry name" value="Phage_GPD"/>
    <property type="match status" value="1"/>
</dbReference>
<dbReference type="RefSeq" id="WP_153634057.1">
    <property type="nucleotide sequence ID" value="NZ_BGZH01000001.1"/>
</dbReference>
<dbReference type="InterPro" id="IPR037026">
    <property type="entry name" value="Vgr_OB-fold_dom_sf"/>
</dbReference>
<dbReference type="Pfam" id="PF04717">
    <property type="entry name" value="Phage_base_V"/>
    <property type="match status" value="1"/>
</dbReference>
<evidence type="ECO:0000259" key="3">
    <source>
        <dbReference type="Pfam" id="PF22178"/>
    </source>
</evidence>
<dbReference type="NCBIfam" id="TIGR01646">
    <property type="entry name" value="vgr_GE"/>
    <property type="match status" value="1"/>
</dbReference>
<keyword evidence="5" id="KW-1185">Reference proteome</keyword>
<protein>
    <submittedName>
        <fullName evidence="4">Type IV secretion protein Rhs</fullName>
    </submittedName>
</protein>
<evidence type="ECO:0000256" key="1">
    <source>
        <dbReference type="ARBA" id="ARBA00005558"/>
    </source>
</evidence>
<sequence>MPQASGLQFTATIGEFPSDHFSVVGFALTERLSELFQGRIDLASTDPSVVASNLLEQPVDLVVWQDGAPLRRFTGVVSEFARGDSGHRRTRYELVFRPPPWRLSLMHNSRIFQNRGTDEIVRTLLEERGIVDTVFDLKRGPEEREYCVQHRESDLAFVERLAAEEGWHYRYQHGGLDGQEPPALIFADHHRDSPRLEAAPYNEKAGGSARTPCVFRFAYRERVRPTSVVMKDYTFKNPAYALMHEQAGDQILHRTDYQHYDYPGRFKQDASGQPFTETRLQALRSDASTAFGESNRPDFAPGARVALTDHDNETLNRDWLLTALTHTGSQPQALEEEGGSEPTLYGNHFTAIPADRSWRPLCEHKPLMDGPQMAMVTGPEGEEIHCDQYGRVKVRFPWDRYGANDEHSSAWLRVSQEWAGGQYGFTALPRIGHEVIVSFLDGDPDQPIITGRTWHATNTPPYALPEHKTRTTLKTKTHKGEGSNELRFEDEAGEEQIYVHAQKDLALFTENNRTAVIRNDCHLTVANEQKVHIKGNEHAKVEGEKREKTGKDRSLNVTGTLHLKAGTAWLSEAGTELHIKAGQKTVIEAGAEITLKAGGSFVKIDPSGVAMGGAAIKLNAGGSPGKGSGQEVQMPEMPALMEENGGAVAPVTLPEAPQRPMAKSDQIRAIKNAANQGKGICQVCSSESQGAI</sequence>
<comment type="similarity">
    <text evidence="1">Belongs to the VgrG protein family.</text>
</comment>
<dbReference type="Proteomes" id="UP000340077">
    <property type="component" value="Unassembled WGS sequence"/>
</dbReference>
<dbReference type="InterPro" id="IPR017847">
    <property type="entry name" value="T6SS_RhsGE_Vgr_subset"/>
</dbReference>
<accession>A0A5M3PMN7</accession>
<dbReference type="Pfam" id="PF22178">
    <property type="entry name" value="Gp5_trimer_C"/>
    <property type="match status" value="1"/>
</dbReference>
<dbReference type="Gene3D" id="4.10.220.110">
    <property type="match status" value="1"/>
</dbReference>
<evidence type="ECO:0000313" key="4">
    <source>
        <dbReference type="EMBL" id="GBO84192.1"/>
    </source>
</evidence>
<comment type="caution">
    <text evidence="4">The sequence shown here is derived from an EMBL/GenBank/DDBJ whole genome shotgun (WGS) entry which is preliminary data.</text>
</comment>
<dbReference type="Gene3D" id="3.55.50.10">
    <property type="entry name" value="Baseplate protein-like domains"/>
    <property type="match status" value="1"/>
</dbReference>
<dbReference type="InterPro" id="IPR054030">
    <property type="entry name" value="Gp5_Vgr_C"/>
</dbReference>
<organism evidence="4 5">
    <name type="scientific">Marinobacter salsuginis</name>
    <dbReference type="NCBI Taxonomy" id="418719"/>
    <lineage>
        <taxon>Bacteria</taxon>
        <taxon>Pseudomonadati</taxon>
        <taxon>Pseudomonadota</taxon>
        <taxon>Gammaproteobacteria</taxon>
        <taxon>Pseudomonadales</taxon>
        <taxon>Marinobacteraceae</taxon>
        <taxon>Marinobacter</taxon>
    </lineage>
</organism>
<dbReference type="SUPFAM" id="SSF69349">
    <property type="entry name" value="Phage fibre proteins"/>
    <property type="match status" value="1"/>
</dbReference>
<dbReference type="EMBL" id="BGZH01000001">
    <property type="protein sequence ID" value="GBO84192.1"/>
    <property type="molecule type" value="Genomic_DNA"/>
</dbReference>
<feature type="domain" description="Gp5/Type VI secretion system Vgr protein OB-fold" evidence="2">
    <location>
        <begin position="387"/>
        <end position="454"/>
    </location>
</feature>
<proteinExistence type="inferred from homology"/>
<dbReference type="InterPro" id="IPR006531">
    <property type="entry name" value="Gp5/Vgr_OB"/>
</dbReference>
<dbReference type="PANTHER" id="PTHR32305">
    <property type="match status" value="1"/>
</dbReference>
<evidence type="ECO:0000313" key="5">
    <source>
        <dbReference type="Proteomes" id="UP000340077"/>
    </source>
</evidence>
<gene>
    <name evidence="4" type="ORF">MS5N3_16430</name>
</gene>
<dbReference type="PANTHER" id="PTHR32305:SF11">
    <property type="entry name" value="TYPE VI SECRETION SYSTEM SPIKE PROTEIN VGRG3"/>
    <property type="match status" value="1"/>
</dbReference>
<evidence type="ECO:0000259" key="2">
    <source>
        <dbReference type="Pfam" id="PF04717"/>
    </source>
</evidence>
<name>A0A5M3PMN7_9GAMM</name>
<dbReference type="SUPFAM" id="SSF69255">
    <property type="entry name" value="gp5 N-terminal domain-like"/>
    <property type="match status" value="1"/>
</dbReference>
<dbReference type="InterPro" id="IPR006533">
    <property type="entry name" value="T6SS_Vgr_RhsGE"/>
</dbReference>
<dbReference type="InterPro" id="IPR050708">
    <property type="entry name" value="T6SS_VgrG/RHS"/>
</dbReference>
<reference evidence="4 5" key="1">
    <citation type="journal article" date="2019" name="J. Gen. Appl. Microbiol.">
        <title>Aerobic degradation of cis-dichloroethene by the marine bacterium Marinobacter salsuginis strain 5N-3.</title>
        <authorList>
            <person name="Inoue Y."/>
            <person name="Fukunaga Y."/>
            <person name="Katsumata H."/>
            <person name="Ohji S."/>
            <person name="Hosoyama A."/>
            <person name="Mori K."/>
            <person name="Ando K."/>
        </authorList>
    </citation>
    <scope>NUCLEOTIDE SEQUENCE [LARGE SCALE GENOMIC DNA]</scope>
    <source>
        <strain evidence="4 5">5N-3</strain>
    </source>
</reference>
<dbReference type="Gene3D" id="2.30.110.50">
    <property type="match status" value="1"/>
</dbReference>